<dbReference type="GO" id="GO:0006749">
    <property type="term" value="P:glutathione metabolic process"/>
    <property type="evidence" value="ECO:0007669"/>
    <property type="project" value="TreeGrafter"/>
</dbReference>
<dbReference type="Gene3D" id="3.40.30.10">
    <property type="entry name" value="Glutaredoxin"/>
    <property type="match status" value="1"/>
</dbReference>
<organism evidence="4 5">
    <name type="scientific">Ambispora leptoticha</name>
    <dbReference type="NCBI Taxonomy" id="144679"/>
    <lineage>
        <taxon>Eukaryota</taxon>
        <taxon>Fungi</taxon>
        <taxon>Fungi incertae sedis</taxon>
        <taxon>Mucoromycota</taxon>
        <taxon>Glomeromycotina</taxon>
        <taxon>Glomeromycetes</taxon>
        <taxon>Archaeosporales</taxon>
        <taxon>Ambisporaceae</taxon>
        <taxon>Ambispora</taxon>
    </lineage>
</organism>
<dbReference type="PROSITE" id="PS50405">
    <property type="entry name" value="GST_CTER"/>
    <property type="match status" value="1"/>
</dbReference>
<evidence type="ECO:0000259" key="3">
    <source>
        <dbReference type="PROSITE" id="PS50405"/>
    </source>
</evidence>
<keyword evidence="5" id="KW-1185">Reference proteome</keyword>
<dbReference type="OrthoDB" id="202840at2759"/>
<dbReference type="SUPFAM" id="SSF52833">
    <property type="entry name" value="Thioredoxin-like"/>
    <property type="match status" value="1"/>
</dbReference>
<dbReference type="Proteomes" id="UP000789508">
    <property type="component" value="Unassembled WGS sequence"/>
</dbReference>
<dbReference type="GO" id="GO:0004364">
    <property type="term" value="F:glutathione transferase activity"/>
    <property type="evidence" value="ECO:0007669"/>
    <property type="project" value="TreeGrafter"/>
</dbReference>
<comment type="caution">
    <text evidence="4">The sequence shown here is derived from an EMBL/GenBank/DDBJ whole genome shotgun (WGS) entry which is preliminary data.</text>
</comment>
<dbReference type="Gene3D" id="1.20.1050.10">
    <property type="match status" value="1"/>
</dbReference>
<dbReference type="PANTHER" id="PTHR42673:SF4">
    <property type="entry name" value="MALEYLACETOACETATE ISOMERASE"/>
    <property type="match status" value="1"/>
</dbReference>
<reference evidence="4" key="1">
    <citation type="submission" date="2021-06" db="EMBL/GenBank/DDBJ databases">
        <authorList>
            <person name="Kallberg Y."/>
            <person name="Tangrot J."/>
            <person name="Rosling A."/>
        </authorList>
    </citation>
    <scope>NUCLEOTIDE SEQUENCE</scope>
    <source>
        <strain evidence="4">FL130A</strain>
    </source>
</reference>
<sequence>MGDQKPILYSYYRSSCSWRVRTALNLKGIKYETRPVNLLKEEQDIPEYENLNPLKMVPTLIIDGQILTQSVAILEYLEETRPEPALLPKNPIDKAKVRAIVQSIVSDIQPVQNLRVLKHSGQGSNWGNHWITLGFRAIEKQFKETAGVYCFGDSITLADLCLVPQVYNANRFEVDLTEFPIIRRIEAQLNELQAFRDAHPSNQIDCPTDS</sequence>
<dbReference type="SUPFAM" id="SSF47616">
    <property type="entry name" value="GST C-terminal domain-like"/>
    <property type="match status" value="1"/>
</dbReference>
<dbReference type="InterPro" id="IPR034333">
    <property type="entry name" value="GST_Zeta_N"/>
</dbReference>
<dbReference type="SFLD" id="SFLDS00019">
    <property type="entry name" value="Glutathione_Transferase_(cytos"/>
    <property type="match status" value="1"/>
</dbReference>
<dbReference type="CDD" id="cd03042">
    <property type="entry name" value="GST_N_Zeta"/>
    <property type="match status" value="1"/>
</dbReference>
<dbReference type="GO" id="GO:0016034">
    <property type="term" value="F:maleylacetoacetate isomerase activity"/>
    <property type="evidence" value="ECO:0007669"/>
    <property type="project" value="TreeGrafter"/>
</dbReference>
<dbReference type="NCBIfam" id="TIGR01262">
    <property type="entry name" value="maiA"/>
    <property type="match status" value="1"/>
</dbReference>
<dbReference type="Pfam" id="PF13417">
    <property type="entry name" value="GST_N_3"/>
    <property type="match status" value="1"/>
</dbReference>
<dbReference type="FunFam" id="1.20.1050.10:FF:000010">
    <property type="entry name" value="Maleylacetoacetate isomerase isoform 1"/>
    <property type="match status" value="1"/>
</dbReference>
<dbReference type="PANTHER" id="PTHR42673">
    <property type="entry name" value="MALEYLACETOACETATE ISOMERASE"/>
    <property type="match status" value="1"/>
</dbReference>
<evidence type="ECO:0000256" key="1">
    <source>
        <dbReference type="ARBA" id="ARBA00010007"/>
    </source>
</evidence>
<dbReference type="PROSITE" id="PS50404">
    <property type="entry name" value="GST_NTER"/>
    <property type="match status" value="1"/>
</dbReference>
<dbReference type="GO" id="GO:0005739">
    <property type="term" value="C:mitochondrion"/>
    <property type="evidence" value="ECO:0007669"/>
    <property type="project" value="TreeGrafter"/>
</dbReference>
<protein>
    <submittedName>
        <fullName evidence="4">11726_t:CDS:1</fullName>
    </submittedName>
</protein>
<dbReference type="InterPro" id="IPR004045">
    <property type="entry name" value="Glutathione_S-Trfase_N"/>
</dbReference>
<dbReference type="InterPro" id="IPR010987">
    <property type="entry name" value="Glutathione-S-Trfase_C-like"/>
</dbReference>
<accession>A0A9N9G4J5</accession>
<dbReference type="EMBL" id="CAJVPS010003180">
    <property type="protein sequence ID" value="CAG8584341.1"/>
    <property type="molecule type" value="Genomic_DNA"/>
</dbReference>
<dbReference type="InterPro" id="IPR005955">
    <property type="entry name" value="GST_Zeta"/>
</dbReference>
<evidence type="ECO:0000313" key="4">
    <source>
        <dbReference type="EMBL" id="CAG8584341.1"/>
    </source>
</evidence>
<gene>
    <name evidence="4" type="ORF">ALEPTO_LOCUS7414</name>
</gene>
<dbReference type="InterPro" id="IPR036282">
    <property type="entry name" value="Glutathione-S-Trfase_C_sf"/>
</dbReference>
<dbReference type="InterPro" id="IPR036249">
    <property type="entry name" value="Thioredoxin-like_sf"/>
</dbReference>
<proteinExistence type="inferred from homology"/>
<dbReference type="InterPro" id="IPR034330">
    <property type="entry name" value="GST_Zeta_C"/>
</dbReference>
<dbReference type="AlphaFoldDB" id="A0A9N9G4J5"/>
<comment type="similarity">
    <text evidence="1">Belongs to the GST superfamily. Zeta family.</text>
</comment>
<dbReference type="GO" id="GO:0006559">
    <property type="term" value="P:L-phenylalanine catabolic process"/>
    <property type="evidence" value="ECO:0007669"/>
    <property type="project" value="TreeGrafter"/>
</dbReference>
<feature type="domain" description="GST N-terminal" evidence="2">
    <location>
        <begin position="4"/>
        <end position="85"/>
    </location>
</feature>
<evidence type="ECO:0000313" key="5">
    <source>
        <dbReference type="Proteomes" id="UP000789508"/>
    </source>
</evidence>
<dbReference type="SFLD" id="SFLDG00358">
    <property type="entry name" value="Main_(cytGST)"/>
    <property type="match status" value="1"/>
</dbReference>
<name>A0A9N9G4J5_9GLOM</name>
<dbReference type="CDD" id="cd03191">
    <property type="entry name" value="GST_C_Zeta"/>
    <property type="match status" value="1"/>
</dbReference>
<dbReference type="PROSITE" id="PS51354">
    <property type="entry name" value="GLUTAREDOXIN_2"/>
    <property type="match status" value="1"/>
</dbReference>
<dbReference type="InterPro" id="IPR040079">
    <property type="entry name" value="Glutathione_S-Trfase"/>
</dbReference>
<feature type="domain" description="GST C-terminal" evidence="3">
    <location>
        <begin position="90"/>
        <end position="208"/>
    </location>
</feature>
<evidence type="ECO:0000259" key="2">
    <source>
        <dbReference type="PROSITE" id="PS50404"/>
    </source>
</evidence>